<evidence type="ECO:0000256" key="5">
    <source>
        <dbReference type="ARBA" id="ARBA00022692"/>
    </source>
</evidence>
<name>A0A1H0Z8P7_9ACTN</name>
<feature type="transmembrane region" description="Helical" evidence="10">
    <location>
        <begin position="143"/>
        <end position="165"/>
    </location>
</feature>
<dbReference type="PANTHER" id="PTHR35011:SF11">
    <property type="entry name" value="TRAP TRANSPORTER SMALL PERMEASE PROTEIN"/>
    <property type="match status" value="1"/>
</dbReference>
<dbReference type="InterPro" id="IPR007387">
    <property type="entry name" value="TRAP_DctQ"/>
</dbReference>
<dbReference type="AlphaFoldDB" id="A0A1H0Z8P7"/>
<feature type="transmembrane region" description="Helical" evidence="10">
    <location>
        <begin position="21"/>
        <end position="41"/>
    </location>
</feature>
<evidence type="ECO:0000256" key="3">
    <source>
        <dbReference type="ARBA" id="ARBA00022475"/>
    </source>
</evidence>
<keyword evidence="4" id="KW-0997">Cell inner membrane</keyword>
<reference evidence="13" key="1">
    <citation type="submission" date="2016-10" db="EMBL/GenBank/DDBJ databases">
        <authorList>
            <person name="Varghese N."/>
            <person name="Submissions S."/>
        </authorList>
    </citation>
    <scope>NUCLEOTIDE SEQUENCE [LARGE SCALE GENOMIC DNA]</scope>
    <source>
        <strain evidence="13">DSM 45459</strain>
    </source>
</reference>
<evidence type="ECO:0000259" key="11">
    <source>
        <dbReference type="Pfam" id="PF04290"/>
    </source>
</evidence>
<dbReference type="STRING" id="995062.SAMN04489718_0908"/>
<proteinExistence type="inferred from homology"/>
<evidence type="ECO:0000256" key="6">
    <source>
        <dbReference type="ARBA" id="ARBA00022989"/>
    </source>
</evidence>
<dbReference type="RefSeq" id="WP_092521273.1">
    <property type="nucleotide sequence ID" value="NZ_FNKO01000001.1"/>
</dbReference>
<dbReference type="InterPro" id="IPR055348">
    <property type="entry name" value="DctQ"/>
</dbReference>
<evidence type="ECO:0000256" key="2">
    <source>
        <dbReference type="ARBA" id="ARBA00022448"/>
    </source>
</evidence>
<sequence>MSQPAPPHPVAARMHRMTLRTLDGITDVLTTTALAAMVVVISWQVFCRFVLQFTPGWSSETALLLLAWLALLGIATGIRDHGHIALGVLVDRLPRPARAVIGRLAPALMVLFGIYLVQQGSEFTRLMASSTLPATGLPTSVRYAAMPVAGVLITCYSGLHLFGLLPERQPTRPDAATANDPGGDRDDEEHT</sequence>
<feature type="compositionally biased region" description="Basic and acidic residues" evidence="9">
    <location>
        <begin position="182"/>
        <end position="191"/>
    </location>
</feature>
<dbReference type="PANTHER" id="PTHR35011">
    <property type="entry name" value="2,3-DIKETO-L-GULONATE TRAP TRANSPORTER SMALL PERMEASE PROTEIN YIAM"/>
    <property type="match status" value="1"/>
</dbReference>
<keyword evidence="5 10" id="KW-0812">Transmembrane</keyword>
<dbReference type="GO" id="GO:0022857">
    <property type="term" value="F:transmembrane transporter activity"/>
    <property type="evidence" value="ECO:0007669"/>
    <property type="project" value="TreeGrafter"/>
</dbReference>
<comment type="similarity">
    <text evidence="8">Belongs to the TRAP transporter small permease family.</text>
</comment>
<evidence type="ECO:0000256" key="4">
    <source>
        <dbReference type="ARBA" id="ARBA00022519"/>
    </source>
</evidence>
<comment type="subcellular location">
    <subcellularLocation>
        <location evidence="1">Cell inner membrane</location>
        <topology evidence="1">Multi-pass membrane protein</topology>
    </subcellularLocation>
</comment>
<dbReference type="EMBL" id="FNKO01000001">
    <property type="protein sequence ID" value="SDQ23823.1"/>
    <property type="molecule type" value="Genomic_DNA"/>
</dbReference>
<keyword evidence="6 10" id="KW-1133">Transmembrane helix</keyword>
<evidence type="ECO:0000313" key="12">
    <source>
        <dbReference type="EMBL" id="SDQ23823.1"/>
    </source>
</evidence>
<evidence type="ECO:0000256" key="9">
    <source>
        <dbReference type="SAM" id="MobiDB-lite"/>
    </source>
</evidence>
<evidence type="ECO:0000256" key="7">
    <source>
        <dbReference type="ARBA" id="ARBA00023136"/>
    </source>
</evidence>
<gene>
    <name evidence="12" type="ORF">SAMN04489718_0908</name>
</gene>
<keyword evidence="3" id="KW-1003">Cell membrane</keyword>
<accession>A0A1H0Z8P7</accession>
<dbReference type="GO" id="GO:0015740">
    <property type="term" value="P:C4-dicarboxylate transport"/>
    <property type="evidence" value="ECO:0007669"/>
    <property type="project" value="TreeGrafter"/>
</dbReference>
<evidence type="ECO:0000256" key="10">
    <source>
        <dbReference type="SAM" id="Phobius"/>
    </source>
</evidence>
<keyword evidence="13" id="KW-1185">Reference proteome</keyword>
<feature type="transmembrane region" description="Helical" evidence="10">
    <location>
        <begin position="99"/>
        <end position="117"/>
    </location>
</feature>
<feature type="transmembrane region" description="Helical" evidence="10">
    <location>
        <begin position="61"/>
        <end position="78"/>
    </location>
</feature>
<organism evidence="12 13">
    <name type="scientific">Actinopolyspora saharensis</name>
    <dbReference type="NCBI Taxonomy" id="995062"/>
    <lineage>
        <taxon>Bacteria</taxon>
        <taxon>Bacillati</taxon>
        <taxon>Actinomycetota</taxon>
        <taxon>Actinomycetes</taxon>
        <taxon>Actinopolysporales</taxon>
        <taxon>Actinopolysporaceae</taxon>
        <taxon>Actinopolyspora</taxon>
    </lineage>
</organism>
<protein>
    <submittedName>
        <fullName evidence="12">TRAP-type C4-dicarboxylate transport system, small permease component</fullName>
    </submittedName>
</protein>
<keyword evidence="2" id="KW-0813">Transport</keyword>
<dbReference type="GO" id="GO:0005886">
    <property type="term" value="C:plasma membrane"/>
    <property type="evidence" value="ECO:0007669"/>
    <property type="project" value="UniProtKB-SubCell"/>
</dbReference>
<dbReference type="Proteomes" id="UP000199301">
    <property type="component" value="Unassembled WGS sequence"/>
</dbReference>
<feature type="region of interest" description="Disordered" evidence="9">
    <location>
        <begin position="170"/>
        <end position="191"/>
    </location>
</feature>
<feature type="domain" description="Tripartite ATP-independent periplasmic transporters DctQ component" evidence="11">
    <location>
        <begin position="37"/>
        <end position="164"/>
    </location>
</feature>
<dbReference type="OrthoDB" id="2085311at2"/>
<evidence type="ECO:0000256" key="1">
    <source>
        <dbReference type="ARBA" id="ARBA00004429"/>
    </source>
</evidence>
<dbReference type="Pfam" id="PF04290">
    <property type="entry name" value="DctQ"/>
    <property type="match status" value="1"/>
</dbReference>
<evidence type="ECO:0000313" key="13">
    <source>
        <dbReference type="Proteomes" id="UP000199301"/>
    </source>
</evidence>
<keyword evidence="7 10" id="KW-0472">Membrane</keyword>
<evidence type="ECO:0000256" key="8">
    <source>
        <dbReference type="ARBA" id="ARBA00038436"/>
    </source>
</evidence>